<dbReference type="PANTHER" id="PTHR11042">
    <property type="entry name" value="EUKARYOTIC TRANSLATION INITIATION FACTOR 2-ALPHA KINASE EIF2-ALPHA KINASE -RELATED"/>
    <property type="match status" value="1"/>
</dbReference>
<dbReference type="GO" id="GO:0005524">
    <property type="term" value="F:ATP binding"/>
    <property type="evidence" value="ECO:0007669"/>
    <property type="project" value="UniProtKB-KW"/>
</dbReference>
<keyword evidence="6" id="KW-1185">Reference proteome</keyword>
<evidence type="ECO:0000256" key="2">
    <source>
        <dbReference type="ARBA" id="ARBA00022741"/>
    </source>
</evidence>
<organism evidence="5 6">
    <name type="scientific">Pristionchus pacificus</name>
    <name type="common">Parasitic nematode worm</name>
    <dbReference type="NCBI Taxonomy" id="54126"/>
    <lineage>
        <taxon>Eukaryota</taxon>
        <taxon>Metazoa</taxon>
        <taxon>Ecdysozoa</taxon>
        <taxon>Nematoda</taxon>
        <taxon>Chromadorea</taxon>
        <taxon>Rhabditida</taxon>
        <taxon>Rhabditina</taxon>
        <taxon>Diplogasteromorpha</taxon>
        <taxon>Diplogasteroidea</taxon>
        <taxon>Neodiplogasteridae</taxon>
        <taxon>Pristionchus</taxon>
    </lineage>
</organism>
<dbReference type="SUPFAM" id="SSF56112">
    <property type="entry name" value="Protein kinase-like (PK-like)"/>
    <property type="match status" value="1"/>
</dbReference>
<name>A0A2A6CWM6_PRIPA</name>
<accession>A0A2A6CWM6</accession>
<reference evidence="5" key="2">
    <citation type="submission" date="2022-06" db="UniProtKB">
        <authorList>
            <consortium name="EnsemblMetazoa"/>
        </authorList>
    </citation>
    <scope>IDENTIFICATION</scope>
    <source>
        <strain evidence="5">PS312</strain>
    </source>
</reference>
<keyword evidence="4" id="KW-0067">ATP-binding</keyword>
<sequence>MLPNEGFGTVFEARNLLDGQMYAVKRIPTDESYVNKALVEAKAAALLRHEGIVRYFTAWIEKPPTRWQYYNWFAKDSAFLYIKMEPTNILFGKDGLLKIADLAKVDMFALGLILAELCVVMTDDEAAKVRQ</sequence>
<proteinExistence type="predicted"/>
<reference evidence="6" key="1">
    <citation type="journal article" date="2008" name="Nat. Genet.">
        <title>The Pristionchus pacificus genome provides a unique perspective on nematode lifestyle and parasitism.</title>
        <authorList>
            <person name="Dieterich C."/>
            <person name="Clifton S.W."/>
            <person name="Schuster L.N."/>
            <person name="Chinwalla A."/>
            <person name="Delehaunty K."/>
            <person name="Dinkelacker I."/>
            <person name="Fulton L."/>
            <person name="Fulton R."/>
            <person name="Godfrey J."/>
            <person name="Minx P."/>
            <person name="Mitreva M."/>
            <person name="Roeseler W."/>
            <person name="Tian H."/>
            <person name="Witte H."/>
            <person name="Yang S.P."/>
            <person name="Wilson R.K."/>
            <person name="Sommer R.J."/>
        </authorList>
    </citation>
    <scope>NUCLEOTIDE SEQUENCE [LARGE SCALE GENOMIC DNA]</scope>
    <source>
        <strain evidence="6">PS312</strain>
    </source>
</reference>
<keyword evidence="2" id="KW-0547">Nucleotide-binding</keyword>
<keyword evidence="1" id="KW-0808">Transferase</keyword>
<evidence type="ECO:0000256" key="1">
    <source>
        <dbReference type="ARBA" id="ARBA00022679"/>
    </source>
</evidence>
<evidence type="ECO:0000313" key="6">
    <source>
        <dbReference type="Proteomes" id="UP000005239"/>
    </source>
</evidence>
<dbReference type="PROSITE" id="PS50011">
    <property type="entry name" value="PROTEIN_KINASE_DOM"/>
    <property type="match status" value="1"/>
</dbReference>
<accession>A0A8R1YQ78</accession>
<dbReference type="InterPro" id="IPR050339">
    <property type="entry name" value="CC_SR_Kinase"/>
</dbReference>
<dbReference type="PANTHER" id="PTHR11042:SF91">
    <property type="entry name" value="EUKARYOTIC TRANSLATION INITIATION FACTOR 2-ALPHA KINASE"/>
    <property type="match status" value="1"/>
</dbReference>
<protein>
    <submittedName>
        <fullName evidence="5">Protein kinase domain-containing protein</fullName>
    </submittedName>
</protein>
<dbReference type="InterPro" id="IPR011009">
    <property type="entry name" value="Kinase-like_dom_sf"/>
</dbReference>
<dbReference type="GO" id="GO:0004672">
    <property type="term" value="F:protein kinase activity"/>
    <property type="evidence" value="ECO:0007669"/>
    <property type="project" value="InterPro"/>
</dbReference>
<gene>
    <name evidence="5" type="primary">WBGene00272074</name>
</gene>
<evidence type="ECO:0000313" key="5">
    <source>
        <dbReference type="EnsemblMetazoa" id="PPA33705.1"/>
    </source>
</evidence>
<dbReference type="Gene3D" id="3.30.200.20">
    <property type="entry name" value="Phosphorylase Kinase, domain 1"/>
    <property type="match status" value="1"/>
</dbReference>
<evidence type="ECO:0000256" key="4">
    <source>
        <dbReference type="ARBA" id="ARBA00022840"/>
    </source>
</evidence>
<dbReference type="EnsemblMetazoa" id="PPA33705.1">
    <property type="protein sequence ID" value="PPA33705.1"/>
    <property type="gene ID" value="WBGene00272074"/>
</dbReference>
<evidence type="ECO:0000256" key="3">
    <source>
        <dbReference type="ARBA" id="ARBA00022777"/>
    </source>
</evidence>
<dbReference type="Proteomes" id="UP000005239">
    <property type="component" value="Unassembled WGS sequence"/>
</dbReference>
<keyword evidence="3" id="KW-0418">Kinase</keyword>
<dbReference type="InterPro" id="IPR000719">
    <property type="entry name" value="Prot_kinase_dom"/>
</dbReference>
<dbReference type="AlphaFoldDB" id="A0A2A6CWM6"/>